<reference evidence="1" key="1">
    <citation type="submission" date="2020-12" db="EMBL/GenBank/DDBJ databases">
        <authorList>
            <person name="Iha C."/>
        </authorList>
    </citation>
    <scope>NUCLEOTIDE SEQUENCE</scope>
</reference>
<dbReference type="PANTHER" id="PTHR43881:SF1">
    <property type="entry name" value="GAMMA-GLUTAMYLTRANSPEPTIDASE (AFU_ORTHOLOGUE AFUA_4G13580)"/>
    <property type="match status" value="1"/>
</dbReference>
<dbReference type="SUPFAM" id="SSF56235">
    <property type="entry name" value="N-terminal nucleophile aminohydrolases (Ntn hydrolases)"/>
    <property type="match status" value="1"/>
</dbReference>
<accession>A0A8S1JH28</accession>
<proteinExistence type="predicted"/>
<evidence type="ECO:0000313" key="1">
    <source>
        <dbReference type="EMBL" id="CAD7703511.1"/>
    </source>
</evidence>
<dbReference type="PRINTS" id="PR01210">
    <property type="entry name" value="GGTRANSPTASE"/>
</dbReference>
<gene>
    <name evidence="1" type="ORF">OSTQU699_LOCUS8868</name>
</gene>
<organism evidence="1 2">
    <name type="scientific">Ostreobium quekettii</name>
    <dbReference type="NCBI Taxonomy" id="121088"/>
    <lineage>
        <taxon>Eukaryota</taxon>
        <taxon>Viridiplantae</taxon>
        <taxon>Chlorophyta</taxon>
        <taxon>core chlorophytes</taxon>
        <taxon>Ulvophyceae</taxon>
        <taxon>TCBD clade</taxon>
        <taxon>Bryopsidales</taxon>
        <taxon>Ostreobineae</taxon>
        <taxon>Ostreobiaceae</taxon>
        <taxon>Ostreobium</taxon>
    </lineage>
</organism>
<keyword evidence="2" id="KW-1185">Reference proteome</keyword>
<sequence>MSLPRAVCGASASQMASKVRDLVFASHRSPVVSRRGMVASSQPLASEAGLRILQQGGTAADAAVAMAAALGVTEPCSTGIGGDAFALFYSAVNKRVECLKGGGMSPKGLTFDAIRERGIVDQMPMDHALTVVVPGAPMLWEDALKKWGRKSLEQVLEPAIELAEQGFPVAPLTATHWKECAVQLQGPGKGALLNSSGKPPEPGEVMVNADLAATFRKIAKQGARGGFYSGPVADAVVRAVQDLNGVLDHDDMESHATVEVEPISTTYRGLSVWEVPPPNQ</sequence>
<dbReference type="Pfam" id="PF01019">
    <property type="entry name" value="G_glu_transpept"/>
    <property type="match status" value="1"/>
</dbReference>
<comment type="caution">
    <text evidence="1">The sequence shown here is derived from an EMBL/GenBank/DDBJ whole genome shotgun (WGS) entry which is preliminary data.</text>
</comment>
<dbReference type="Proteomes" id="UP000708148">
    <property type="component" value="Unassembled WGS sequence"/>
</dbReference>
<name>A0A8S1JH28_9CHLO</name>
<dbReference type="AlphaFoldDB" id="A0A8S1JH28"/>
<dbReference type="InterPro" id="IPR029055">
    <property type="entry name" value="Ntn_hydrolases_N"/>
</dbReference>
<protein>
    <recommendedName>
        <fullName evidence="3">Gamma-glutamyltranspeptidase</fullName>
    </recommendedName>
</protein>
<evidence type="ECO:0008006" key="3">
    <source>
        <dbReference type="Google" id="ProtNLM"/>
    </source>
</evidence>
<dbReference type="EMBL" id="CAJHUC010002273">
    <property type="protein sequence ID" value="CAD7703511.1"/>
    <property type="molecule type" value="Genomic_DNA"/>
</dbReference>
<dbReference type="OrthoDB" id="2015213at2759"/>
<dbReference type="InterPro" id="IPR052896">
    <property type="entry name" value="GGT-like_enzyme"/>
</dbReference>
<feature type="non-terminal residue" evidence="1">
    <location>
        <position position="1"/>
    </location>
</feature>
<evidence type="ECO:0000313" key="2">
    <source>
        <dbReference type="Proteomes" id="UP000708148"/>
    </source>
</evidence>
<dbReference type="PANTHER" id="PTHR43881">
    <property type="entry name" value="GAMMA-GLUTAMYLTRANSPEPTIDASE (AFU_ORTHOLOGUE AFUA_4G13580)"/>
    <property type="match status" value="1"/>
</dbReference>